<dbReference type="PROSITE" id="PS01149">
    <property type="entry name" value="PSI_RSU"/>
    <property type="match status" value="1"/>
</dbReference>
<dbReference type="InterPro" id="IPR050343">
    <property type="entry name" value="RsuA_PseudoU_synthase"/>
</dbReference>
<evidence type="ECO:0000313" key="7">
    <source>
        <dbReference type="Proteomes" id="UP000306825"/>
    </source>
</evidence>
<evidence type="ECO:0000256" key="2">
    <source>
        <dbReference type="ARBA" id="ARBA00023235"/>
    </source>
</evidence>
<dbReference type="Proteomes" id="UP000306825">
    <property type="component" value="Chromosome"/>
</dbReference>
<dbReference type="RefSeq" id="WP_138322948.1">
    <property type="nucleotide sequence ID" value="NZ_CP040463.1"/>
</dbReference>
<dbReference type="Gene3D" id="3.10.290.10">
    <property type="entry name" value="RNA-binding S4 domain"/>
    <property type="match status" value="1"/>
</dbReference>
<sequence>MRLNKFISHHTTFSRREADKLIFDGKVKVNGKVVTNPAYEVLDGDKVAVNGKPVKKSTKYTCIVYNKPRGELVTKKDDRGRKTIYDSLPKKYKHFIPVGRLDFASEGLLILTDSPKVADVLMKSDLPRVYKLRIKGNITPEIEKAMQEGVEVGVEGAHEKTKQEKIKLKPFYSYQIIKNDPKYSTLKVAITEGKNRELRRFFAHFGRDVLDLKRLSYGWVALNALPTGKTRYFDKREYKLLKEFLKERDAKAKNKN</sequence>
<protein>
    <recommendedName>
        <fullName evidence="4">Pseudouridine synthase</fullName>
        <ecNumber evidence="4">5.4.99.-</ecNumber>
    </recommendedName>
</protein>
<keyword evidence="7" id="KW-1185">Reference proteome</keyword>
<dbReference type="NCBIfam" id="TIGR00093">
    <property type="entry name" value="pseudouridine synthase"/>
    <property type="match status" value="1"/>
</dbReference>
<dbReference type="Gene3D" id="3.30.70.580">
    <property type="entry name" value="Pseudouridine synthase I, catalytic domain, N-terminal subdomain"/>
    <property type="match status" value="1"/>
</dbReference>
<dbReference type="InterPro" id="IPR006145">
    <property type="entry name" value="PsdUridine_synth_RsuA/RluA"/>
</dbReference>
<dbReference type="Pfam" id="PF00849">
    <property type="entry name" value="PseudoU_synth_2"/>
    <property type="match status" value="1"/>
</dbReference>
<evidence type="ECO:0000256" key="3">
    <source>
        <dbReference type="PROSITE-ProRule" id="PRU00182"/>
    </source>
</evidence>
<proteinExistence type="inferred from homology"/>
<dbReference type="InterPro" id="IPR020094">
    <property type="entry name" value="TruA/RsuA/RluB/E/F_N"/>
</dbReference>
<dbReference type="InterPro" id="IPR002942">
    <property type="entry name" value="S4_RNA-bd"/>
</dbReference>
<dbReference type="SMART" id="SM00363">
    <property type="entry name" value="S4"/>
    <property type="match status" value="1"/>
</dbReference>
<evidence type="ECO:0000313" key="6">
    <source>
        <dbReference type="EMBL" id="QCT94017.1"/>
    </source>
</evidence>
<organism evidence="6 7">
    <name type="scientific">Caminibacter mediatlanticus TB-2</name>
    <dbReference type="NCBI Taxonomy" id="391592"/>
    <lineage>
        <taxon>Bacteria</taxon>
        <taxon>Pseudomonadati</taxon>
        <taxon>Campylobacterota</taxon>
        <taxon>Epsilonproteobacteria</taxon>
        <taxon>Nautiliales</taxon>
        <taxon>Nautiliaceae</taxon>
        <taxon>Caminibacter</taxon>
    </lineage>
</organism>
<dbReference type="EMBL" id="CP040463">
    <property type="protein sequence ID" value="QCT94017.1"/>
    <property type="molecule type" value="Genomic_DNA"/>
</dbReference>
<dbReference type="EC" id="5.4.99.-" evidence="4"/>
<evidence type="ECO:0000256" key="1">
    <source>
        <dbReference type="ARBA" id="ARBA00008348"/>
    </source>
</evidence>
<dbReference type="Pfam" id="PF01479">
    <property type="entry name" value="S4"/>
    <property type="match status" value="1"/>
</dbReference>
<dbReference type="SUPFAM" id="SSF55174">
    <property type="entry name" value="Alpha-L RNA-binding motif"/>
    <property type="match status" value="1"/>
</dbReference>
<dbReference type="InterPro" id="IPR018496">
    <property type="entry name" value="PsdUridine_synth_RsuA/RluB_CS"/>
</dbReference>
<feature type="domain" description="RNA-binding S4" evidence="5">
    <location>
        <begin position="1"/>
        <end position="59"/>
    </location>
</feature>
<gene>
    <name evidence="6" type="ORF">FE773_02130</name>
</gene>
<accession>A0ABX5V9J3</accession>
<dbReference type="Gene3D" id="3.30.70.1560">
    <property type="entry name" value="Alpha-L RNA-binding motif"/>
    <property type="match status" value="1"/>
</dbReference>
<dbReference type="PROSITE" id="PS50889">
    <property type="entry name" value="S4"/>
    <property type="match status" value="1"/>
</dbReference>
<comment type="similarity">
    <text evidence="1 4">Belongs to the pseudouridine synthase RsuA family.</text>
</comment>
<dbReference type="InterPro" id="IPR020103">
    <property type="entry name" value="PsdUridine_synth_cat_dom_sf"/>
</dbReference>
<dbReference type="InterPro" id="IPR036986">
    <property type="entry name" value="S4_RNA-bd_sf"/>
</dbReference>
<name>A0ABX5V9J3_9BACT</name>
<dbReference type="InterPro" id="IPR042092">
    <property type="entry name" value="PsdUridine_s_RsuA/RluB/E/F_cat"/>
</dbReference>
<dbReference type="PANTHER" id="PTHR47683:SF2">
    <property type="entry name" value="RNA-BINDING S4 DOMAIN-CONTAINING PROTEIN"/>
    <property type="match status" value="1"/>
</dbReference>
<dbReference type="SUPFAM" id="SSF55120">
    <property type="entry name" value="Pseudouridine synthase"/>
    <property type="match status" value="1"/>
</dbReference>
<keyword evidence="3" id="KW-0694">RNA-binding</keyword>
<dbReference type="InterPro" id="IPR000748">
    <property type="entry name" value="PsdUridine_synth_RsuA/RluB/E/F"/>
</dbReference>
<evidence type="ECO:0000259" key="5">
    <source>
        <dbReference type="SMART" id="SM00363"/>
    </source>
</evidence>
<dbReference type="CDD" id="cd00165">
    <property type="entry name" value="S4"/>
    <property type="match status" value="1"/>
</dbReference>
<reference evidence="6 7" key="1">
    <citation type="submission" date="2019-05" db="EMBL/GenBank/DDBJ databases">
        <title>A comparative analysis of the Nautiliaceae.</title>
        <authorList>
            <person name="Grosche A."/>
            <person name="Smedile F."/>
            <person name="Vetriani C."/>
        </authorList>
    </citation>
    <scope>NUCLEOTIDE SEQUENCE [LARGE SCALE GENOMIC DNA]</scope>
    <source>
        <strain evidence="6 7">TB-2</strain>
    </source>
</reference>
<evidence type="ECO:0000256" key="4">
    <source>
        <dbReference type="RuleBase" id="RU003887"/>
    </source>
</evidence>
<dbReference type="PANTHER" id="PTHR47683">
    <property type="entry name" value="PSEUDOURIDINE SYNTHASE FAMILY PROTEIN-RELATED"/>
    <property type="match status" value="1"/>
</dbReference>
<keyword evidence="2 4" id="KW-0413">Isomerase</keyword>